<dbReference type="SUPFAM" id="SSF53448">
    <property type="entry name" value="Nucleotide-diphospho-sugar transferases"/>
    <property type="match status" value="1"/>
</dbReference>
<dbReference type="InterPro" id="IPR029044">
    <property type="entry name" value="Nucleotide-diphossugar_trans"/>
</dbReference>
<keyword evidence="2" id="KW-0328">Glycosyltransferase</keyword>
<dbReference type="CDD" id="cd00761">
    <property type="entry name" value="Glyco_tranf_GTA_type"/>
    <property type="match status" value="1"/>
</dbReference>
<dbReference type="EC" id="2.4.-.-" evidence="2"/>
<protein>
    <submittedName>
        <fullName evidence="2">Glycosyltransferase</fullName>
        <ecNumber evidence="2">2.4.-.-</ecNumber>
    </submittedName>
</protein>
<proteinExistence type="predicted"/>
<dbReference type="InterPro" id="IPR001173">
    <property type="entry name" value="Glyco_trans_2-like"/>
</dbReference>
<evidence type="ECO:0000313" key="2">
    <source>
        <dbReference type="EMBL" id="MCI2241884.1"/>
    </source>
</evidence>
<gene>
    <name evidence="2" type="ORF">LPT13_05915</name>
</gene>
<feature type="domain" description="Glycosyltransferase 2-like" evidence="1">
    <location>
        <begin position="5"/>
        <end position="131"/>
    </location>
</feature>
<dbReference type="PANTHER" id="PTHR22916:SF3">
    <property type="entry name" value="UDP-GLCNAC:BETAGAL BETA-1,3-N-ACETYLGLUCOSAMINYLTRANSFERASE-LIKE PROTEIN 1"/>
    <property type="match status" value="1"/>
</dbReference>
<keyword evidence="2" id="KW-0808">Transferase</keyword>
<name>A0ABS9WGG1_9ACTN</name>
<reference evidence="2" key="1">
    <citation type="submission" date="2021-11" db="EMBL/GenBank/DDBJ databases">
        <title>A Novel Adlercreutzia Species, isolated from a Allomyrina dichotoma larva feces.</title>
        <authorList>
            <person name="Suh M.K."/>
        </authorList>
    </citation>
    <scope>NUCLEOTIDE SEQUENCE</scope>
    <source>
        <strain evidence="2">JBNU-10</strain>
    </source>
</reference>
<dbReference type="PANTHER" id="PTHR22916">
    <property type="entry name" value="GLYCOSYLTRANSFERASE"/>
    <property type="match status" value="1"/>
</dbReference>
<comment type="caution">
    <text evidence="2">The sequence shown here is derived from an EMBL/GenBank/DDBJ whole genome shotgun (WGS) entry which is preliminary data.</text>
</comment>
<dbReference type="GO" id="GO:0016757">
    <property type="term" value="F:glycosyltransferase activity"/>
    <property type="evidence" value="ECO:0007669"/>
    <property type="project" value="UniProtKB-KW"/>
</dbReference>
<keyword evidence="3" id="KW-1185">Reference proteome</keyword>
<dbReference type="Proteomes" id="UP001430755">
    <property type="component" value="Unassembled WGS sequence"/>
</dbReference>
<evidence type="ECO:0000259" key="1">
    <source>
        <dbReference type="Pfam" id="PF00535"/>
    </source>
</evidence>
<dbReference type="RefSeq" id="WP_242164562.1">
    <property type="nucleotide sequence ID" value="NZ_JAJMLW010000002.1"/>
</dbReference>
<evidence type="ECO:0000313" key="3">
    <source>
        <dbReference type="Proteomes" id="UP001430755"/>
    </source>
</evidence>
<accession>A0ABS9WGG1</accession>
<dbReference type="Pfam" id="PF00535">
    <property type="entry name" value="Glycos_transf_2"/>
    <property type="match status" value="1"/>
</dbReference>
<dbReference type="EMBL" id="JAJMLW010000002">
    <property type="protein sequence ID" value="MCI2241884.1"/>
    <property type="molecule type" value="Genomic_DNA"/>
</dbReference>
<sequence length="339" mass="38909">MKTVSFAVPCYNSADYMDKCIASLVALGDDIEVIIVDDGSTKDDTPAKADEWAARHPGIVRAVHQENGGHGAAVNAGLAAAAGRYFKVVDSDDWLDERAMEPIMRYLRRQAELKEPTDLVIANYVYEKVHEGARTVMHYKSVFPEGREFGWADVGRFGPSQYLLMHSVIYRTELLRDMGLELPRHCFYVDNIFVYEPLPHVRTMRYFDEDMYRYFIGREDQSVNESVMMGRIDQHLRVTRQMIDSVDVMAVEERHLRHYLRNYLSMMMCICSVFLRMRNTPEDEEKLAGIWAYLKAADPALYSRVRANALNVGTNLPTELGRRVGLGGYHLAQKLFKFN</sequence>
<dbReference type="Gene3D" id="3.90.550.10">
    <property type="entry name" value="Spore Coat Polysaccharide Biosynthesis Protein SpsA, Chain A"/>
    <property type="match status" value="1"/>
</dbReference>
<organism evidence="2 3">
    <name type="scientific">Adlercreutzia faecimuris</name>
    <dbReference type="NCBI Taxonomy" id="2897341"/>
    <lineage>
        <taxon>Bacteria</taxon>
        <taxon>Bacillati</taxon>
        <taxon>Actinomycetota</taxon>
        <taxon>Coriobacteriia</taxon>
        <taxon>Eggerthellales</taxon>
        <taxon>Eggerthellaceae</taxon>
        <taxon>Adlercreutzia</taxon>
    </lineage>
</organism>